<evidence type="ECO:0000313" key="16">
    <source>
        <dbReference type="EMBL" id="MFC0211007.1"/>
    </source>
</evidence>
<evidence type="ECO:0000256" key="12">
    <source>
        <dbReference type="PROSITE-ProRule" id="PRU00169"/>
    </source>
</evidence>
<dbReference type="SMART" id="SM00862">
    <property type="entry name" value="Trans_reg_C"/>
    <property type="match status" value="1"/>
</dbReference>
<dbReference type="EMBL" id="JBHLWN010000008">
    <property type="protein sequence ID" value="MFC0211007.1"/>
    <property type="molecule type" value="Genomic_DNA"/>
</dbReference>
<evidence type="ECO:0000256" key="4">
    <source>
        <dbReference type="ARBA" id="ARBA00023012"/>
    </source>
</evidence>
<evidence type="ECO:0000313" key="17">
    <source>
        <dbReference type="Proteomes" id="UP001589776"/>
    </source>
</evidence>
<gene>
    <name evidence="16" type="ORF">ACFFK0_00860</name>
</gene>
<dbReference type="PANTHER" id="PTHR48111">
    <property type="entry name" value="REGULATOR OF RPOS"/>
    <property type="match status" value="1"/>
</dbReference>
<feature type="DNA-binding region" description="OmpR/PhoB-type" evidence="13">
    <location>
        <begin position="124"/>
        <end position="222"/>
    </location>
</feature>
<evidence type="ECO:0000256" key="11">
    <source>
        <dbReference type="ARBA" id="ARBA00039976"/>
    </source>
</evidence>
<proteinExistence type="predicted"/>
<dbReference type="Gene3D" id="6.10.250.690">
    <property type="match status" value="1"/>
</dbReference>
<keyword evidence="6" id="KW-0843">Virulence</keyword>
<keyword evidence="3 12" id="KW-0597">Phosphoprotein</keyword>
<sequence length="224" mass="25596">MAKILVVDDEEAIRQLIRVSLRGEGYDIVEAADGGDALRLMDTEKADLVILDILMPDMDGWALCEELRRHYDVPLLMLTALGDNAQVVKGFQAGTDDYMTKPFHPNELVLRVKALLRRYRIEVSNQLHVGRLVVDRSLYEVRIGDRRLTMPMKEFELLYQLARGGGQILTRNQLVEQVWGVDFRGDERTVDVHIKRLRERIDETEAGVAIVTVRGLGYRLQVLP</sequence>
<keyword evidence="17" id="KW-1185">Reference proteome</keyword>
<keyword evidence="8" id="KW-0010">Activator</keyword>
<dbReference type="Pfam" id="PF00486">
    <property type="entry name" value="Trans_reg_C"/>
    <property type="match status" value="1"/>
</dbReference>
<dbReference type="Proteomes" id="UP001589776">
    <property type="component" value="Unassembled WGS sequence"/>
</dbReference>
<feature type="domain" description="OmpR/PhoB-type" evidence="15">
    <location>
        <begin position="124"/>
        <end position="222"/>
    </location>
</feature>
<dbReference type="Pfam" id="PF00072">
    <property type="entry name" value="Response_reg"/>
    <property type="match status" value="1"/>
</dbReference>
<keyword evidence="4" id="KW-0902">Two-component regulatory system</keyword>
<evidence type="ECO:0000256" key="5">
    <source>
        <dbReference type="ARBA" id="ARBA00023015"/>
    </source>
</evidence>
<evidence type="ECO:0000256" key="13">
    <source>
        <dbReference type="PROSITE-ProRule" id="PRU01091"/>
    </source>
</evidence>
<dbReference type="SMART" id="SM00448">
    <property type="entry name" value="REC"/>
    <property type="match status" value="1"/>
</dbReference>
<dbReference type="InterPro" id="IPR011006">
    <property type="entry name" value="CheY-like_superfamily"/>
</dbReference>
<dbReference type="InterPro" id="IPR039420">
    <property type="entry name" value="WalR-like"/>
</dbReference>
<reference evidence="16 17" key="1">
    <citation type="submission" date="2024-09" db="EMBL/GenBank/DDBJ databases">
        <authorList>
            <person name="Sun Q."/>
            <person name="Mori K."/>
        </authorList>
    </citation>
    <scope>NUCLEOTIDE SEQUENCE [LARGE SCALE GENOMIC DNA]</scope>
    <source>
        <strain evidence="16 17">CCM 7759</strain>
    </source>
</reference>
<dbReference type="RefSeq" id="WP_377467678.1">
    <property type="nucleotide sequence ID" value="NZ_JBHLWN010000008.1"/>
</dbReference>
<organism evidence="16 17">
    <name type="scientific">Paenibacillus chartarius</name>
    <dbReference type="NCBI Taxonomy" id="747481"/>
    <lineage>
        <taxon>Bacteria</taxon>
        <taxon>Bacillati</taxon>
        <taxon>Bacillota</taxon>
        <taxon>Bacilli</taxon>
        <taxon>Bacillales</taxon>
        <taxon>Paenibacillaceae</taxon>
        <taxon>Paenibacillus</taxon>
    </lineage>
</organism>
<dbReference type="PROSITE" id="PS51755">
    <property type="entry name" value="OMPR_PHOB"/>
    <property type="match status" value="1"/>
</dbReference>
<feature type="modified residue" description="4-aspartylphosphate" evidence="12">
    <location>
        <position position="52"/>
    </location>
</feature>
<evidence type="ECO:0000256" key="10">
    <source>
        <dbReference type="ARBA" id="ARBA00037471"/>
    </source>
</evidence>
<evidence type="ECO:0000256" key="8">
    <source>
        <dbReference type="ARBA" id="ARBA00023159"/>
    </source>
</evidence>
<dbReference type="SUPFAM" id="SSF52172">
    <property type="entry name" value="CheY-like"/>
    <property type="match status" value="1"/>
</dbReference>
<dbReference type="Gene3D" id="3.40.50.2300">
    <property type="match status" value="1"/>
</dbReference>
<evidence type="ECO:0000256" key="9">
    <source>
        <dbReference type="ARBA" id="ARBA00023163"/>
    </source>
</evidence>
<comment type="subcellular location">
    <subcellularLocation>
        <location evidence="1">Cytoplasm</location>
    </subcellularLocation>
</comment>
<evidence type="ECO:0000256" key="3">
    <source>
        <dbReference type="ARBA" id="ARBA00022553"/>
    </source>
</evidence>
<protein>
    <recommendedName>
        <fullName evidence="11">Heme response regulator HssR</fullName>
    </recommendedName>
</protein>
<name>A0ABV6DEG4_9BACL</name>
<dbReference type="Gene3D" id="1.10.10.10">
    <property type="entry name" value="Winged helix-like DNA-binding domain superfamily/Winged helix DNA-binding domain"/>
    <property type="match status" value="1"/>
</dbReference>
<evidence type="ECO:0000259" key="14">
    <source>
        <dbReference type="PROSITE" id="PS50110"/>
    </source>
</evidence>
<accession>A0ABV6DEG4</accession>
<comment type="function">
    <text evidence="10">Member of the two-component regulatory system HssS/HssR involved in intracellular heme homeostasis and tempering of staphylococcal virulence. Phosphorylated HssR binds to a direct repeat sequence within hrtAB promoter and activates the expression of hrtAB, an efflux pump, in response to extracellular heme, hemin, hemoglobin or blood.</text>
</comment>
<keyword evidence="5" id="KW-0805">Transcription regulation</keyword>
<evidence type="ECO:0000256" key="2">
    <source>
        <dbReference type="ARBA" id="ARBA00022490"/>
    </source>
</evidence>
<dbReference type="PANTHER" id="PTHR48111:SF49">
    <property type="entry name" value="HEME RESPONSE REGULATOR HSSR"/>
    <property type="match status" value="1"/>
</dbReference>
<dbReference type="CDD" id="cd00383">
    <property type="entry name" value="trans_reg_C"/>
    <property type="match status" value="1"/>
</dbReference>
<feature type="domain" description="Response regulatory" evidence="14">
    <location>
        <begin position="3"/>
        <end position="116"/>
    </location>
</feature>
<keyword evidence="2" id="KW-0963">Cytoplasm</keyword>
<dbReference type="InterPro" id="IPR001789">
    <property type="entry name" value="Sig_transdc_resp-reg_receiver"/>
</dbReference>
<evidence type="ECO:0000256" key="7">
    <source>
        <dbReference type="ARBA" id="ARBA00023125"/>
    </source>
</evidence>
<evidence type="ECO:0000256" key="1">
    <source>
        <dbReference type="ARBA" id="ARBA00004496"/>
    </source>
</evidence>
<keyword evidence="9" id="KW-0804">Transcription</keyword>
<evidence type="ECO:0000259" key="15">
    <source>
        <dbReference type="PROSITE" id="PS51755"/>
    </source>
</evidence>
<comment type="caution">
    <text evidence="16">The sequence shown here is derived from an EMBL/GenBank/DDBJ whole genome shotgun (WGS) entry which is preliminary data.</text>
</comment>
<keyword evidence="7 13" id="KW-0238">DNA-binding</keyword>
<dbReference type="InterPro" id="IPR001867">
    <property type="entry name" value="OmpR/PhoB-type_DNA-bd"/>
</dbReference>
<dbReference type="PROSITE" id="PS50110">
    <property type="entry name" value="RESPONSE_REGULATORY"/>
    <property type="match status" value="1"/>
</dbReference>
<evidence type="ECO:0000256" key="6">
    <source>
        <dbReference type="ARBA" id="ARBA00023026"/>
    </source>
</evidence>
<dbReference type="InterPro" id="IPR036388">
    <property type="entry name" value="WH-like_DNA-bd_sf"/>
</dbReference>